<dbReference type="RefSeq" id="WP_249862162.1">
    <property type="nucleotide sequence ID" value="NZ_CP027059.1"/>
</dbReference>
<organism evidence="3 4">
    <name type="scientific">Paenibacillus konkukensis</name>
    <dbReference type="NCBI Taxonomy" id="2020716"/>
    <lineage>
        <taxon>Bacteria</taxon>
        <taxon>Bacillati</taxon>
        <taxon>Bacillota</taxon>
        <taxon>Bacilli</taxon>
        <taxon>Bacillales</taxon>
        <taxon>Paenibacillaceae</taxon>
        <taxon>Paenibacillus</taxon>
    </lineage>
</organism>
<evidence type="ECO:0000313" key="4">
    <source>
        <dbReference type="Proteomes" id="UP001057134"/>
    </source>
</evidence>
<feature type="domain" description="NAD-dependent epimerase/dehydratase" evidence="2">
    <location>
        <begin position="4"/>
        <end position="234"/>
    </location>
</feature>
<evidence type="ECO:0000256" key="1">
    <source>
        <dbReference type="ARBA" id="ARBA00007637"/>
    </source>
</evidence>
<keyword evidence="4" id="KW-1185">Reference proteome</keyword>
<keyword evidence="3" id="KW-0413">Isomerase</keyword>
<dbReference type="EC" id="5.1.3.2" evidence="3"/>
<protein>
    <submittedName>
        <fullName evidence="3">UDP-glucose 4-epimerase</fullName>
        <ecNumber evidence="3">5.1.3.2</ecNumber>
    </submittedName>
</protein>
<comment type="similarity">
    <text evidence="1">Belongs to the NAD(P)-dependent epimerase/dehydratase family.</text>
</comment>
<reference evidence="3" key="1">
    <citation type="submission" date="2018-02" db="EMBL/GenBank/DDBJ databases">
        <authorList>
            <person name="Kim S.-K."/>
            <person name="Jung H.-I."/>
            <person name="Lee S.-W."/>
        </authorList>
    </citation>
    <scope>NUCLEOTIDE SEQUENCE</scope>
    <source>
        <strain evidence="3">SK3146</strain>
    </source>
</reference>
<dbReference type="GO" id="GO:0003978">
    <property type="term" value="F:UDP-glucose 4-epimerase activity"/>
    <property type="evidence" value="ECO:0007669"/>
    <property type="project" value="UniProtKB-EC"/>
</dbReference>
<dbReference type="SUPFAM" id="SSF51735">
    <property type="entry name" value="NAD(P)-binding Rossmann-fold domains"/>
    <property type="match status" value="1"/>
</dbReference>
<dbReference type="PANTHER" id="PTHR43000">
    <property type="entry name" value="DTDP-D-GLUCOSE 4,6-DEHYDRATASE-RELATED"/>
    <property type="match status" value="1"/>
</dbReference>
<dbReference type="InterPro" id="IPR001509">
    <property type="entry name" value="Epimerase_deHydtase"/>
</dbReference>
<dbReference type="EMBL" id="CP027059">
    <property type="protein sequence ID" value="UQZ86642.1"/>
    <property type="molecule type" value="Genomic_DNA"/>
</dbReference>
<sequence length="306" mass="33474">MKAIVTGGAGFIGSHLVEALLAKGINVQVIDNLSTGNPDYLPPGVPLHRMDIRSEDVRALLLRERPDVVFHHAAQVDVQRSVSDPGADASVNIAGTANLVHACAQASVQKIIYASSCAVYGDLQTTLVHEDDPTQPISFYGISKLAPESYLRVFHRLYGLNYTILRYANVYGPRQTPKGEGGVVAIFLDRLRKGLPLIVYGDGEQTRDFVYVKDVVKANLAAIHRGDRHTVQIGTAASVSVNRLVQQLQALHGVPIAVMREPERAGDIRHSCLSNAKAYEQLGWTADYDLVQGLKSTYEYEMRTAE</sequence>
<evidence type="ECO:0000259" key="2">
    <source>
        <dbReference type="Pfam" id="PF01370"/>
    </source>
</evidence>
<accession>A0ABY4RWV8</accession>
<dbReference type="Gene3D" id="3.90.25.10">
    <property type="entry name" value="UDP-galactose 4-epimerase, domain 1"/>
    <property type="match status" value="1"/>
</dbReference>
<dbReference type="Gene3D" id="3.40.50.720">
    <property type="entry name" value="NAD(P)-binding Rossmann-like Domain"/>
    <property type="match status" value="1"/>
</dbReference>
<evidence type="ECO:0000313" key="3">
    <source>
        <dbReference type="EMBL" id="UQZ86642.1"/>
    </source>
</evidence>
<dbReference type="Pfam" id="PF01370">
    <property type="entry name" value="Epimerase"/>
    <property type="match status" value="1"/>
</dbReference>
<name>A0ABY4RWV8_9BACL</name>
<dbReference type="InterPro" id="IPR036291">
    <property type="entry name" value="NAD(P)-bd_dom_sf"/>
</dbReference>
<reference evidence="3" key="2">
    <citation type="journal article" date="2021" name="J Anim Sci Technol">
        <title>Complete genome sequence of Paenibacillus konkukensis sp. nov. SK3146 as a potential probiotic strain.</title>
        <authorList>
            <person name="Jung H.I."/>
            <person name="Park S."/>
            <person name="Niu K.M."/>
            <person name="Lee S.W."/>
            <person name="Kothari D."/>
            <person name="Yi K.J."/>
            <person name="Kim S.K."/>
        </authorList>
    </citation>
    <scope>NUCLEOTIDE SEQUENCE</scope>
    <source>
        <strain evidence="3">SK3146</strain>
    </source>
</reference>
<gene>
    <name evidence="3" type="ORF">SK3146_05935</name>
</gene>
<proteinExistence type="inferred from homology"/>
<dbReference type="Proteomes" id="UP001057134">
    <property type="component" value="Chromosome"/>
</dbReference>